<dbReference type="PANTHER" id="PTHR15741:SF27">
    <property type="entry name" value="TRANSCRIPTION FACTOR AP-4"/>
    <property type="match status" value="1"/>
</dbReference>
<evidence type="ECO:0000256" key="2">
    <source>
        <dbReference type="ARBA" id="ARBA00023015"/>
    </source>
</evidence>
<evidence type="ECO:0000256" key="5">
    <source>
        <dbReference type="ARBA" id="ARBA00023242"/>
    </source>
</evidence>
<feature type="domain" description="BHLH" evidence="7">
    <location>
        <begin position="453"/>
        <end position="504"/>
    </location>
</feature>
<dbReference type="CDD" id="cd11404">
    <property type="entry name" value="bHLHzip_Mlx_like"/>
    <property type="match status" value="1"/>
</dbReference>
<keyword evidence="4" id="KW-0804">Transcription</keyword>
<dbReference type="InterPro" id="IPR036638">
    <property type="entry name" value="HLH_DNA-bd_sf"/>
</dbReference>
<evidence type="ECO:0000256" key="4">
    <source>
        <dbReference type="ARBA" id="ARBA00023163"/>
    </source>
</evidence>
<accession>A0A1S9RSZ8</accession>
<feature type="compositionally biased region" description="Basic and acidic residues" evidence="6">
    <location>
        <begin position="299"/>
        <end position="308"/>
    </location>
</feature>
<evidence type="ECO:0000259" key="7">
    <source>
        <dbReference type="PROSITE" id="PS50888"/>
    </source>
</evidence>
<sequence>MVVDGDEITPHLDSLSPALRIFLRFTPLSSNTLFAALKSTLCQLIGIHPLYLSHFESRVHWPISLYQPRHDLVVLVTAALDPSEQHLLTLDVLLSRIALIMDGSGPEVHPERTSPPPAGPFGYAFLSPMDTPFEQAPALPPGLPLLDDNESNMLDNFFTTMNANNFTNDLWLRGQQNKPSGLNFDWSDELPPTFEGSTTSLSQPSFPPQNFKMNLMNGGIAGPDIYAAASMLYHNNMNGTDLGSTLAQQAFVGQPINMNGAHARLDSHHMAPAQASSSSPSRSRVPTGFHTSEMLFDVRDPIPEDQHPSRKARGLHWGSDGSFMDQGYVAPPDQPDMETRTRELLDHLDCFEPQSSAANTRAPSPERVAGTHGQRNAFRQADEDDIAQPRKRQRIFKANGDQYSDDDDDSRSLSRKSRTPSIAKGRRTSTDTSRKARATPTSKAPRENLSEEQKRTNHILSEQKRRNLIRQGFDDLCTLVPGLRGGGFSKSAMLTQAADWLEDLLRGNEILQSQLTDMKTINGLVMPR</sequence>
<dbReference type="SUPFAM" id="SSF47459">
    <property type="entry name" value="HLH, helix-loop-helix DNA-binding domain"/>
    <property type="match status" value="1"/>
</dbReference>
<feature type="region of interest" description="Disordered" evidence="6">
    <location>
        <begin position="269"/>
        <end position="288"/>
    </location>
</feature>
<evidence type="ECO:0000313" key="8">
    <source>
        <dbReference type="EMBL" id="OOQ88128.1"/>
    </source>
</evidence>
<evidence type="ECO:0000256" key="6">
    <source>
        <dbReference type="SAM" id="MobiDB-lite"/>
    </source>
</evidence>
<dbReference type="Proteomes" id="UP000190744">
    <property type="component" value="Unassembled WGS sequence"/>
</dbReference>
<evidence type="ECO:0000256" key="1">
    <source>
        <dbReference type="ARBA" id="ARBA00004123"/>
    </source>
</evidence>
<comment type="caution">
    <text evidence="8">The sequence shown here is derived from an EMBL/GenBank/DDBJ whole genome shotgun (WGS) entry which is preliminary data.</text>
</comment>
<dbReference type="PROSITE" id="PS50888">
    <property type="entry name" value="BHLH"/>
    <property type="match status" value="1"/>
</dbReference>
<feature type="region of interest" description="Disordered" evidence="6">
    <location>
        <begin position="353"/>
        <end position="458"/>
    </location>
</feature>
<keyword evidence="3" id="KW-0238">DNA-binding</keyword>
<dbReference type="AlphaFoldDB" id="A0A1S9RSZ8"/>
<evidence type="ECO:0000313" key="9">
    <source>
        <dbReference type="Proteomes" id="UP000190744"/>
    </source>
</evidence>
<feature type="compositionally biased region" description="Basic and acidic residues" evidence="6">
    <location>
        <begin position="444"/>
        <end position="458"/>
    </location>
</feature>
<dbReference type="GO" id="GO:0046983">
    <property type="term" value="F:protein dimerization activity"/>
    <property type="evidence" value="ECO:0007669"/>
    <property type="project" value="InterPro"/>
</dbReference>
<protein>
    <submittedName>
        <fullName evidence="8">HLH transcription factor</fullName>
    </submittedName>
</protein>
<keyword evidence="2" id="KW-0805">Transcription regulation</keyword>
<feature type="compositionally biased region" description="Low complexity" evidence="6">
    <location>
        <begin position="271"/>
        <end position="284"/>
    </location>
</feature>
<organism evidence="8 9">
    <name type="scientific">Penicillium brasilianum</name>
    <dbReference type="NCBI Taxonomy" id="104259"/>
    <lineage>
        <taxon>Eukaryota</taxon>
        <taxon>Fungi</taxon>
        <taxon>Dikarya</taxon>
        <taxon>Ascomycota</taxon>
        <taxon>Pezizomycotina</taxon>
        <taxon>Eurotiomycetes</taxon>
        <taxon>Eurotiomycetidae</taxon>
        <taxon>Eurotiales</taxon>
        <taxon>Aspergillaceae</taxon>
        <taxon>Penicillium</taxon>
    </lineage>
</organism>
<dbReference type="Gene3D" id="4.10.280.10">
    <property type="entry name" value="Helix-loop-helix DNA-binding domain"/>
    <property type="match status" value="1"/>
</dbReference>
<proteinExistence type="predicted"/>
<dbReference type="GO" id="GO:0000981">
    <property type="term" value="F:DNA-binding transcription factor activity, RNA polymerase II-specific"/>
    <property type="evidence" value="ECO:0007669"/>
    <property type="project" value="TreeGrafter"/>
</dbReference>
<comment type="subcellular location">
    <subcellularLocation>
        <location evidence="1">Nucleus</location>
    </subcellularLocation>
</comment>
<evidence type="ECO:0000256" key="3">
    <source>
        <dbReference type="ARBA" id="ARBA00023125"/>
    </source>
</evidence>
<dbReference type="EMBL" id="LJBN01000120">
    <property type="protein sequence ID" value="OOQ88128.1"/>
    <property type="molecule type" value="Genomic_DNA"/>
</dbReference>
<keyword evidence="5" id="KW-0539">Nucleus</keyword>
<dbReference type="PANTHER" id="PTHR15741">
    <property type="entry name" value="BASIC HELIX-LOOP-HELIX ZIP TRANSCRIPTION FACTOR"/>
    <property type="match status" value="1"/>
</dbReference>
<dbReference type="GO" id="GO:0005634">
    <property type="term" value="C:nucleus"/>
    <property type="evidence" value="ECO:0007669"/>
    <property type="project" value="UniProtKB-SubCell"/>
</dbReference>
<dbReference type="GO" id="GO:0000978">
    <property type="term" value="F:RNA polymerase II cis-regulatory region sequence-specific DNA binding"/>
    <property type="evidence" value="ECO:0007669"/>
    <property type="project" value="TreeGrafter"/>
</dbReference>
<dbReference type="InterPro" id="IPR052207">
    <property type="entry name" value="Max-like/E-box_TFs"/>
</dbReference>
<dbReference type="Pfam" id="PF00010">
    <property type="entry name" value="HLH"/>
    <property type="match status" value="1"/>
</dbReference>
<feature type="compositionally biased region" description="Polar residues" evidence="6">
    <location>
        <begin position="353"/>
        <end position="362"/>
    </location>
</feature>
<dbReference type="InterPro" id="IPR011598">
    <property type="entry name" value="bHLH_dom"/>
</dbReference>
<reference evidence="9" key="1">
    <citation type="submission" date="2015-09" db="EMBL/GenBank/DDBJ databases">
        <authorList>
            <person name="Fill T.P."/>
            <person name="Baretta J.F."/>
            <person name="de Almeida L.G."/>
            <person name="Rocha M."/>
            <person name="de Souza D.H."/>
            <person name="Malavazi I."/>
            <person name="Cerdeira L.T."/>
            <person name="Hong H."/>
            <person name="Samborskyy M."/>
            <person name="de Vasconcelos A.T."/>
            <person name="Leadlay P."/>
            <person name="Rodrigues-Filho E."/>
        </authorList>
    </citation>
    <scope>NUCLEOTIDE SEQUENCE [LARGE SCALE GENOMIC DNA]</scope>
    <source>
        <strain evidence="9">LaBioMMi 136</strain>
    </source>
</reference>
<dbReference type="SMART" id="SM00353">
    <property type="entry name" value="HLH"/>
    <property type="match status" value="1"/>
</dbReference>
<name>A0A1S9RSZ8_PENBI</name>
<feature type="region of interest" description="Disordered" evidence="6">
    <location>
        <begin position="299"/>
        <end position="337"/>
    </location>
</feature>
<gene>
    <name evidence="8" type="ORF">PEBR_13962</name>
</gene>